<dbReference type="Gene3D" id="3.80.10.10">
    <property type="entry name" value="Ribonuclease Inhibitor"/>
    <property type="match status" value="1"/>
</dbReference>
<dbReference type="Pfam" id="PF13516">
    <property type="entry name" value="LRR_6"/>
    <property type="match status" value="3"/>
</dbReference>
<proteinExistence type="predicted"/>
<dbReference type="Ensembl" id="ENSPFOT00000030869.1">
    <property type="protein sequence ID" value="ENSPFOP00000022465.1"/>
    <property type="gene ID" value="ENSPFOG00000015408.2"/>
</dbReference>
<dbReference type="Proteomes" id="UP000028760">
    <property type="component" value="Unassembled WGS sequence"/>
</dbReference>
<dbReference type="EMBL" id="AYCK01000738">
    <property type="status" value="NOT_ANNOTATED_CDS"/>
    <property type="molecule type" value="Genomic_DNA"/>
</dbReference>
<evidence type="ECO:0000256" key="2">
    <source>
        <dbReference type="ARBA" id="ARBA00022737"/>
    </source>
</evidence>
<dbReference type="AlphaFoldDB" id="A0A096LTH4"/>
<organism evidence="3 4">
    <name type="scientific">Poecilia formosa</name>
    <name type="common">Amazon molly</name>
    <name type="synonym">Limia formosa</name>
    <dbReference type="NCBI Taxonomy" id="48698"/>
    <lineage>
        <taxon>Eukaryota</taxon>
        <taxon>Metazoa</taxon>
        <taxon>Chordata</taxon>
        <taxon>Craniata</taxon>
        <taxon>Vertebrata</taxon>
        <taxon>Euteleostomi</taxon>
        <taxon>Actinopterygii</taxon>
        <taxon>Neopterygii</taxon>
        <taxon>Teleostei</taxon>
        <taxon>Neoteleostei</taxon>
        <taxon>Acanthomorphata</taxon>
        <taxon>Ovalentaria</taxon>
        <taxon>Atherinomorphae</taxon>
        <taxon>Cyprinodontiformes</taxon>
        <taxon>Poeciliidae</taxon>
        <taxon>Poeciliinae</taxon>
        <taxon>Poecilia</taxon>
    </lineage>
</organism>
<keyword evidence="4" id="KW-1185">Reference proteome</keyword>
<dbReference type="InterPro" id="IPR001611">
    <property type="entry name" value="Leu-rich_rpt"/>
</dbReference>
<dbReference type="EMBL" id="AYCK01000737">
    <property type="status" value="NOT_ANNOTATED_CDS"/>
    <property type="molecule type" value="Genomic_DNA"/>
</dbReference>
<reference evidence="4" key="1">
    <citation type="submission" date="2013-10" db="EMBL/GenBank/DDBJ databases">
        <authorList>
            <person name="Schartl M."/>
            <person name="Warren W."/>
        </authorList>
    </citation>
    <scope>NUCLEOTIDE SEQUENCE [LARGE SCALE GENOMIC DNA]</scope>
    <source>
        <strain evidence="4">female</strain>
    </source>
</reference>
<name>A0A096LTH4_POEFO</name>
<keyword evidence="1" id="KW-0433">Leucine-rich repeat</keyword>
<dbReference type="InterPro" id="IPR032675">
    <property type="entry name" value="LRR_dom_sf"/>
</dbReference>
<dbReference type="GeneTree" id="ENSGT01070000253760"/>
<dbReference type="SUPFAM" id="SSF52047">
    <property type="entry name" value="RNI-like"/>
    <property type="match status" value="1"/>
</dbReference>
<dbReference type="PANTHER" id="PTHR24106">
    <property type="entry name" value="NACHT, LRR AND CARD DOMAINS-CONTAINING"/>
    <property type="match status" value="1"/>
</dbReference>
<accession>A0A096LTH4</accession>
<evidence type="ECO:0000256" key="1">
    <source>
        <dbReference type="ARBA" id="ARBA00022614"/>
    </source>
</evidence>
<sequence length="192" mass="21281">MKHLHEILESSVSKVKMLRLIYCRLSEISCSSLASALKSNQHLTELDLSNNDLKDSGVKELCGFLQAPNCKLQQLKLECCSLSKISCDYLISALKSNPSHMTELFMSNNNLEDAGVQELCGFLQTPDCKIKTLGLQRCSLSKISCDYLASVLKSNPSNVTELDLSRNDLEDAGVKELCGFLQTLNCKVKTLR</sequence>
<dbReference type="InterPro" id="IPR051261">
    <property type="entry name" value="NLR"/>
</dbReference>
<dbReference type="EMBL" id="AYCK01000739">
    <property type="status" value="NOT_ANNOTATED_CDS"/>
    <property type="molecule type" value="Genomic_DNA"/>
</dbReference>
<reference evidence="3" key="2">
    <citation type="submission" date="2025-08" db="UniProtKB">
        <authorList>
            <consortium name="Ensembl"/>
        </authorList>
    </citation>
    <scope>IDENTIFICATION</scope>
</reference>
<keyword evidence="2" id="KW-0677">Repeat</keyword>
<evidence type="ECO:0000313" key="3">
    <source>
        <dbReference type="Ensembl" id="ENSPFOP00000022465.1"/>
    </source>
</evidence>
<dbReference type="SMART" id="SM00368">
    <property type="entry name" value="LRR_RI"/>
    <property type="match status" value="6"/>
</dbReference>
<reference evidence="3" key="3">
    <citation type="submission" date="2025-09" db="UniProtKB">
        <authorList>
            <consortium name="Ensembl"/>
        </authorList>
    </citation>
    <scope>IDENTIFICATION</scope>
</reference>
<evidence type="ECO:0000313" key="4">
    <source>
        <dbReference type="Proteomes" id="UP000028760"/>
    </source>
</evidence>
<protein>
    <submittedName>
        <fullName evidence="3">NACHT, LRR and PYD domains-containing protein 3-like</fullName>
    </submittedName>
</protein>
<dbReference type="PROSITE" id="PS51450">
    <property type="entry name" value="LRR"/>
    <property type="match status" value="1"/>
</dbReference>